<keyword evidence="10" id="KW-1185">Reference proteome</keyword>
<gene>
    <name evidence="7" type="primary">potA</name>
    <name evidence="9" type="ORF">IBL26_09325</name>
</gene>
<accession>A0ABR7RKS9</accession>
<dbReference type="PANTHER" id="PTHR42781">
    <property type="entry name" value="SPERMIDINE/PUTRESCINE IMPORT ATP-BINDING PROTEIN POTA"/>
    <property type="match status" value="1"/>
</dbReference>
<dbReference type="InterPro" id="IPR005893">
    <property type="entry name" value="PotA-like"/>
</dbReference>
<evidence type="ECO:0000256" key="7">
    <source>
        <dbReference type="RuleBase" id="RU364083"/>
    </source>
</evidence>
<comment type="caution">
    <text evidence="9">The sequence shown here is derived from an EMBL/GenBank/DDBJ whole genome shotgun (WGS) entry which is preliminary data.</text>
</comment>
<dbReference type="GO" id="GO:0005524">
    <property type="term" value="F:ATP binding"/>
    <property type="evidence" value="ECO:0007669"/>
    <property type="project" value="UniProtKB-KW"/>
</dbReference>
<dbReference type="Gene3D" id="3.40.50.300">
    <property type="entry name" value="P-loop containing nucleotide triphosphate hydrolases"/>
    <property type="match status" value="1"/>
</dbReference>
<name>A0ABR7RKS9_9PROT</name>
<reference evidence="9 10" key="1">
    <citation type="journal article" date="2013" name="Int. J. Syst. Evol. Microbiol.">
        <title>Roseomonas aerophila sp. nov., isolated from air.</title>
        <authorList>
            <person name="Kim S.J."/>
            <person name="Weon H.Y."/>
            <person name="Ahn J.H."/>
            <person name="Hong S.B."/>
            <person name="Seok S.J."/>
            <person name="Whang K.S."/>
            <person name="Kwon S.W."/>
        </authorList>
    </citation>
    <scope>NUCLEOTIDE SEQUENCE [LARGE SCALE GENOMIC DNA]</scope>
    <source>
        <strain evidence="9 10">NBRC 108923</strain>
    </source>
</reference>
<evidence type="ECO:0000313" key="10">
    <source>
        <dbReference type="Proteomes" id="UP000626026"/>
    </source>
</evidence>
<dbReference type="RefSeq" id="WP_187784203.1">
    <property type="nucleotide sequence ID" value="NZ_JACTVA010000012.1"/>
</dbReference>
<keyword evidence="2 7" id="KW-1003">Cell membrane</keyword>
<evidence type="ECO:0000256" key="1">
    <source>
        <dbReference type="ARBA" id="ARBA00022448"/>
    </source>
</evidence>
<feature type="domain" description="ABC transporter" evidence="8">
    <location>
        <begin position="13"/>
        <end position="243"/>
    </location>
</feature>
<proteinExistence type="inferred from homology"/>
<dbReference type="InterPro" id="IPR003439">
    <property type="entry name" value="ABC_transporter-like_ATP-bd"/>
</dbReference>
<dbReference type="InterPro" id="IPR027417">
    <property type="entry name" value="P-loop_NTPase"/>
</dbReference>
<keyword evidence="5 7" id="KW-1278">Translocase</keyword>
<evidence type="ECO:0000259" key="8">
    <source>
        <dbReference type="PROSITE" id="PS50893"/>
    </source>
</evidence>
<keyword evidence="6 7" id="KW-0472">Membrane</keyword>
<dbReference type="InterPro" id="IPR013611">
    <property type="entry name" value="Transp-assoc_OB_typ2"/>
</dbReference>
<dbReference type="SUPFAM" id="SSF50331">
    <property type="entry name" value="MOP-like"/>
    <property type="match status" value="1"/>
</dbReference>
<dbReference type="InterPro" id="IPR003593">
    <property type="entry name" value="AAA+_ATPase"/>
</dbReference>
<dbReference type="SUPFAM" id="SSF52540">
    <property type="entry name" value="P-loop containing nucleoside triphosphate hydrolases"/>
    <property type="match status" value="1"/>
</dbReference>
<comment type="similarity">
    <text evidence="7">Belongs to the ABC transporter superfamily. Spermidine/putrescine importer (TC 3.A.1.11.1) family.</text>
</comment>
<dbReference type="InterPro" id="IPR008995">
    <property type="entry name" value="Mo/tungstate-bd_C_term_dom"/>
</dbReference>
<dbReference type="InterPro" id="IPR050093">
    <property type="entry name" value="ABC_SmlMolc_Importer"/>
</dbReference>
<dbReference type="Proteomes" id="UP000626026">
    <property type="component" value="Unassembled WGS sequence"/>
</dbReference>
<comment type="catalytic activity">
    <reaction evidence="7">
        <text>ATP + H2O + polyamine-[polyamine-binding protein]Side 1 = ADP + phosphate + polyamineSide 2 + [polyamine-binding protein]Side 1.</text>
        <dbReference type="EC" id="7.6.2.11"/>
    </reaction>
</comment>
<dbReference type="Gene3D" id="2.40.50.100">
    <property type="match status" value="1"/>
</dbReference>
<evidence type="ECO:0000256" key="6">
    <source>
        <dbReference type="ARBA" id="ARBA00023136"/>
    </source>
</evidence>
<evidence type="ECO:0000256" key="4">
    <source>
        <dbReference type="ARBA" id="ARBA00022840"/>
    </source>
</evidence>
<dbReference type="PROSITE" id="PS50893">
    <property type="entry name" value="ABC_TRANSPORTER_2"/>
    <property type="match status" value="1"/>
</dbReference>
<dbReference type="EMBL" id="JACTVA010000012">
    <property type="protein sequence ID" value="MBC9207033.1"/>
    <property type="molecule type" value="Genomic_DNA"/>
</dbReference>
<dbReference type="Pfam" id="PF00005">
    <property type="entry name" value="ABC_tran"/>
    <property type="match status" value="1"/>
</dbReference>
<sequence>MSAAGGRTSGHALELRGVTKRYGTFTAAEGVNISVGQGEFLTLLGPSGSGKTTLLMTIAGFVQPTEGQVLLDGRDITALPPEKRNFGMVFQGYALFPHLTVAENVAFPLRVRHMPKPEQAEKVRAALDLVQLTRFAERKPSQLSGGQQQRVALARALVFDPALLLLDEPLSALDKKLRAELQDELKALHRRVGRTFVNVTHDQEEALSLSDRIAILNHGRLVQQGSPSQLYEAPRSRFVADFLGKSNFLHGRAAEGGAGGFSILAGSTMLAVAAAARPPAGSNVLLSLRPEKVSLLAPGETAENMVDGTVESWSYLGAGFALVVATVDLGPLRVNLPAWNAPFAPAEGLPVRLGWAANAAVPVEEDLPAAA</sequence>
<dbReference type="SMART" id="SM00382">
    <property type="entry name" value="AAA"/>
    <property type="match status" value="1"/>
</dbReference>
<comment type="function">
    <text evidence="7">Part of the ABC transporter complex PotABCD involved in spermidine/putrescine import. Responsible for energy coupling to the transport system.</text>
</comment>
<dbReference type="EC" id="7.6.2.11" evidence="7"/>
<evidence type="ECO:0000256" key="3">
    <source>
        <dbReference type="ARBA" id="ARBA00022741"/>
    </source>
</evidence>
<evidence type="ECO:0000256" key="5">
    <source>
        <dbReference type="ARBA" id="ARBA00022967"/>
    </source>
</evidence>
<protein>
    <recommendedName>
        <fullName evidence="7">Spermidine/putrescine import ATP-binding protein PotA</fullName>
        <ecNumber evidence="7">7.6.2.11</ecNumber>
    </recommendedName>
</protein>
<organism evidence="9 10">
    <name type="scientific">Teichococcus aerophilus</name>
    <dbReference type="NCBI Taxonomy" id="1224513"/>
    <lineage>
        <taxon>Bacteria</taxon>
        <taxon>Pseudomonadati</taxon>
        <taxon>Pseudomonadota</taxon>
        <taxon>Alphaproteobacteria</taxon>
        <taxon>Acetobacterales</taxon>
        <taxon>Roseomonadaceae</taxon>
        <taxon>Roseomonas</taxon>
    </lineage>
</organism>
<comment type="subunit">
    <text evidence="7">The complex is composed of two ATP-binding proteins (PotA), two transmembrane proteins (PotB and PotC) and a solute-binding protein (PotD).</text>
</comment>
<dbReference type="PANTHER" id="PTHR42781:SF4">
    <property type="entry name" value="SPERMIDINE_PUTRESCINE IMPORT ATP-BINDING PROTEIN POTA"/>
    <property type="match status" value="1"/>
</dbReference>
<dbReference type="NCBIfam" id="TIGR01187">
    <property type="entry name" value="potA"/>
    <property type="match status" value="1"/>
</dbReference>
<evidence type="ECO:0000256" key="2">
    <source>
        <dbReference type="ARBA" id="ARBA00022475"/>
    </source>
</evidence>
<evidence type="ECO:0000313" key="9">
    <source>
        <dbReference type="EMBL" id="MBC9207033.1"/>
    </source>
</evidence>
<keyword evidence="1 7" id="KW-0813">Transport</keyword>
<dbReference type="PROSITE" id="PS00211">
    <property type="entry name" value="ABC_TRANSPORTER_1"/>
    <property type="match status" value="1"/>
</dbReference>
<keyword evidence="4 7" id="KW-0067">ATP-binding</keyword>
<dbReference type="InterPro" id="IPR017871">
    <property type="entry name" value="ABC_transporter-like_CS"/>
</dbReference>
<keyword evidence="3 7" id="KW-0547">Nucleotide-binding</keyword>
<dbReference type="Pfam" id="PF08402">
    <property type="entry name" value="TOBE_2"/>
    <property type="match status" value="1"/>
</dbReference>